<name>A0A1G9QPD9_9FIRM</name>
<dbReference type="EMBL" id="FNGW01000005">
    <property type="protein sequence ID" value="SDM12740.1"/>
    <property type="molecule type" value="Genomic_DNA"/>
</dbReference>
<reference evidence="1 2" key="1">
    <citation type="submission" date="2016-10" db="EMBL/GenBank/DDBJ databases">
        <authorList>
            <person name="de Groot N.N."/>
        </authorList>
    </citation>
    <scope>NUCLEOTIDE SEQUENCE [LARGE SCALE GENOMIC DNA]</scope>
    <source>
        <strain evidence="1 2">DSM 797</strain>
    </source>
</reference>
<protein>
    <submittedName>
        <fullName evidence="1">Uncharacterized protein</fullName>
    </submittedName>
</protein>
<dbReference type="AlphaFoldDB" id="A0A1G9QPD9"/>
<dbReference type="Proteomes" id="UP000199068">
    <property type="component" value="Unassembled WGS sequence"/>
</dbReference>
<keyword evidence="2" id="KW-1185">Reference proteome</keyword>
<proteinExistence type="predicted"/>
<accession>A0A1G9QPD9</accession>
<organism evidence="1 2">
    <name type="scientific">Romboutsia lituseburensis DSM 797</name>
    <dbReference type="NCBI Taxonomy" id="1121325"/>
    <lineage>
        <taxon>Bacteria</taxon>
        <taxon>Bacillati</taxon>
        <taxon>Bacillota</taxon>
        <taxon>Clostridia</taxon>
        <taxon>Peptostreptococcales</taxon>
        <taxon>Peptostreptococcaceae</taxon>
        <taxon>Romboutsia</taxon>
    </lineage>
</organism>
<evidence type="ECO:0000313" key="1">
    <source>
        <dbReference type="EMBL" id="SDM12740.1"/>
    </source>
</evidence>
<evidence type="ECO:0000313" key="2">
    <source>
        <dbReference type="Proteomes" id="UP000199068"/>
    </source>
</evidence>
<dbReference type="STRING" id="1121325.SAMN04515677_105305"/>
<dbReference type="RefSeq" id="WP_092726410.1">
    <property type="nucleotide sequence ID" value="NZ_FNGW01000005.1"/>
</dbReference>
<sequence>MIDCILLILIVIYFYVIKKDKKRYRVNKHLSNNMKSNVEFESEIENCKDIDQCIENLNFHDYDCTEFCNVDNCDGD</sequence>
<gene>
    <name evidence="1" type="ORF">SAMN04515677_105305</name>
</gene>